<proteinExistence type="predicted"/>
<feature type="domain" description="ABM" evidence="1">
    <location>
        <begin position="1"/>
        <end position="89"/>
    </location>
</feature>
<dbReference type="InterPro" id="IPR007138">
    <property type="entry name" value="ABM_dom"/>
</dbReference>
<reference evidence="2 3" key="1">
    <citation type="submission" date="2020-07" db="EMBL/GenBank/DDBJ databases">
        <title>Novel species isolated from subtropical streams in China.</title>
        <authorList>
            <person name="Lu H."/>
        </authorList>
    </citation>
    <scope>NUCLEOTIDE SEQUENCE [LARGE SCALE GENOMIC DNA]</scope>
    <source>
        <strain evidence="2 3">FT3S</strain>
    </source>
</reference>
<accession>A0A7W2EH17</accession>
<dbReference type="SUPFAM" id="SSF54909">
    <property type="entry name" value="Dimeric alpha+beta barrel"/>
    <property type="match status" value="1"/>
</dbReference>
<dbReference type="PANTHER" id="PTHR33336">
    <property type="entry name" value="QUINOL MONOOXYGENASE YGIN-RELATED"/>
    <property type="match status" value="1"/>
</dbReference>
<keyword evidence="2" id="KW-0560">Oxidoreductase</keyword>
<comment type="caution">
    <text evidence="2">The sequence shown here is derived from an EMBL/GenBank/DDBJ whole genome shotgun (WGS) entry which is preliminary data.</text>
</comment>
<sequence length="99" mass="10823">MLLIANLHSHPHKADEVASLLCALAITSRAEPGCLSYTVHRRRDQPDVFVVCELYRDQAACDAHLASAPLRQALARFDELLSSPPALQMCDTISMPGPL</sequence>
<organism evidence="2 3">
    <name type="scientific">Rugamonas fusca</name>
    <dbReference type="NCBI Taxonomy" id="2758568"/>
    <lineage>
        <taxon>Bacteria</taxon>
        <taxon>Pseudomonadati</taxon>
        <taxon>Pseudomonadota</taxon>
        <taxon>Betaproteobacteria</taxon>
        <taxon>Burkholderiales</taxon>
        <taxon>Oxalobacteraceae</taxon>
        <taxon>Telluria group</taxon>
        <taxon>Rugamonas</taxon>
    </lineage>
</organism>
<keyword evidence="2" id="KW-0503">Monooxygenase</keyword>
<gene>
    <name evidence="2" type="ORF">H3H36_10240</name>
</gene>
<dbReference type="PROSITE" id="PS51725">
    <property type="entry name" value="ABM"/>
    <property type="match status" value="1"/>
</dbReference>
<evidence type="ECO:0000313" key="3">
    <source>
        <dbReference type="Proteomes" id="UP000566711"/>
    </source>
</evidence>
<dbReference type="InterPro" id="IPR050744">
    <property type="entry name" value="AI-2_Isomerase_LsrG"/>
</dbReference>
<dbReference type="Gene3D" id="3.30.70.100">
    <property type="match status" value="1"/>
</dbReference>
<dbReference type="EMBL" id="JACEZS010000007">
    <property type="protein sequence ID" value="MBA5605741.1"/>
    <property type="molecule type" value="Genomic_DNA"/>
</dbReference>
<dbReference type="PANTHER" id="PTHR33336:SF3">
    <property type="entry name" value="ABM DOMAIN-CONTAINING PROTEIN"/>
    <property type="match status" value="1"/>
</dbReference>
<dbReference type="Pfam" id="PF03992">
    <property type="entry name" value="ABM"/>
    <property type="match status" value="1"/>
</dbReference>
<dbReference type="AlphaFoldDB" id="A0A7W2EH17"/>
<dbReference type="Proteomes" id="UP000566711">
    <property type="component" value="Unassembled WGS sequence"/>
</dbReference>
<evidence type="ECO:0000259" key="1">
    <source>
        <dbReference type="PROSITE" id="PS51725"/>
    </source>
</evidence>
<dbReference type="RefSeq" id="WP_182216994.1">
    <property type="nucleotide sequence ID" value="NZ_JACEZS010000007.1"/>
</dbReference>
<dbReference type="InterPro" id="IPR011008">
    <property type="entry name" value="Dimeric_a/b-barrel"/>
</dbReference>
<protein>
    <submittedName>
        <fullName evidence="2">Antibiotic biosynthesis monooxygenase</fullName>
    </submittedName>
</protein>
<evidence type="ECO:0000313" key="2">
    <source>
        <dbReference type="EMBL" id="MBA5605741.1"/>
    </source>
</evidence>
<keyword evidence="3" id="KW-1185">Reference proteome</keyword>
<name>A0A7W2EH17_9BURK</name>
<dbReference type="GO" id="GO:0004497">
    <property type="term" value="F:monooxygenase activity"/>
    <property type="evidence" value="ECO:0007669"/>
    <property type="project" value="UniProtKB-KW"/>
</dbReference>